<evidence type="ECO:0000313" key="4">
    <source>
        <dbReference type="Proteomes" id="UP000762676"/>
    </source>
</evidence>
<reference evidence="3 4" key="1">
    <citation type="journal article" date="2021" name="Elife">
        <title>Chloroplast acquisition without the gene transfer in kleptoplastic sea slugs, Plakobranchus ocellatus.</title>
        <authorList>
            <person name="Maeda T."/>
            <person name="Takahashi S."/>
            <person name="Yoshida T."/>
            <person name="Shimamura S."/>
            <person name="Takaki Y."/>
            <person name="Nagai Y."/>
            <person name="Toyoda A."/>
            <person name="Suzuki Y."/>
            <person name="Arimoto A."/>
            <person name="Ishii H."/>
            <person name="Satoh N."/>
            <person name="Nishiyama T."/>
            <person name="Hasebe M."/>
            <person name="Maruyama T."/>
            <person name="Minagawa J."/>
            <person name="Obokata J."/>
            <person name="Shigenobu S."/>
        </authorList>
    </citation>
    <scope>NUCLEOTIDE SEQUENCE [LARGE SCALE GENOMIC DNA]</scope>
</reference>
<dbReference type="AlphaFoldDB" id="A0AAV4GAB6"/>
<evidence type="ECO:0000259" key="2">
    <source>
        <dbReference type="Pfam" id="PF00814"/>
    </source>
</evidence>
<dbReference type="InterPro" id="IPR000905">
    <property type="entry name" value="Gcp-like_dom"/>
</dbReference>
<feature type="signal peptide" evidence="1">
    <location>
        <begin position="1"/>
        <end position="21"/>
    </location>
</feature>
<dbReference type="PANTHER" id="PTHR11735">
    <property type="entry name" value="TRNA N6-ADENOSINE THREONYLCARBAMOYLTRANSFERASE"/>
    <property type="match status" value="1"/>
</dbReference>
<accession>A0AAV4GAB6</accession>
<keyword evidence="4" id="KW-1185">Reference proteome</keyword>
<gene>
    <name evidence="3" type="ORF">ElyMa_005950400</name>
</gene>
<dbReference type="SUPFAM" id="SSF53067">
    <property type="entry name" value="Actin-like ATPase domain"/>
    <property type="match status" value="1"/>
</dbReference>
<keyword evidence="1" id="KW-0732">Signal</keyword>
<evidence type="ECO:0000313" key="3">
    <source>
        <dbReference type="EMBL" id="GFR82414.1"/>
    </source>
</evidence>
<dbReference type="PANTHER" id="PTHR11735:SF6">
    <property type="entry name" value="TRNA N6-ADENOSINE THREONYLCARBAMOYLTRANSFERASE, MITOCHONDRIAL"/>
    <property type="match status" value="1"/>
</dbReference>
<dbReference type="InterPro" id="IPR043129">
    <property type="entry name" value="ATPase_NBD"/>
</dbReference>
<dbReference type="Gene3D" id="3.30.420.40">
    <property type="match status" value="2"/>
</dbReference>
<proteinExistence type="predicted"/>
<dbReference type="Pfam" id="PF00814">
    <property type="entry name" value="TsaD"/>
    <property type="match status" value="1"/>
</dbReference>
<sequence>MGGDRELLSIVYLLLLCFCRKQNYNSTYFFCLCRAQKVHTNKETTVTGLSPDTLLPQAADICAWFQNNLLYHIARRLQRAFIYTEMYGMCGPNKTLVLSGGVASNLYIRAKLSDLCSSYGYRLVCPPQKLCTDNGIMIAWNGMEKLLSGRNFFQDPDSTDVEARSPLGTDISKAVSNSSIRLPKLLLDAS</sequence>
<feature type="domain" description="Gcp-like" evidence="2">
    <location>
        <begin position="48"/>
        <end position="140"/>
    </location>
</feature>
<protein>
    <submittedName>
        <fullName evidence="3">tRNA N6-adenosine threonylcarbamoyltransferase</fullName>
    </submittedName>
</protein>
<evidence type="ECO:0000256" key="1">
    <source>
        <dbReference type="SAM" id="SignalP"/>
    </source>
</evidence>
<dbReference type="EMBL" id="BMAT01011940">
    <property type="protein sequence ID" value="GFR82414.1"/>
    <property type="molecule type" value="Genomic_DNA"/>
</dbReference>
<name>A0AAV4GAB6_9GAST</name>
<feature type="chain" id="PRO_5043506539" evidence="1">
    <location>
        <begin position="22"/>
        <end position="190"/>
    </location>
</feature>
<comment type="caution">
    <text evidence="3">The sequence shown here is derived from an EMBL/GenBank/DDBJ whole genome shotgun (WGS) entry which is preliminary data.</text>
</comment>
<dbReference type="Proteomes" id="UP000762676">
    <property type="component" value="Unassembled WGS sequence"/>
</dbReference>
<dbReference type="GO" id="GO:0005739">
    <property type="term" value="C:mitochondrion"/>
    <property type="evidence" value="ECO:0007669"/>
    <property type="project" value="TreeGrafter"/>
</dbReference>
<organism evidence="3 4">
    <name type="scientific">Elysia marginata</name>
    <dbReference type="NCBI Taxonomy" id="1093978"/>
    <lineage>
        <taxon>Eukaryota</taxon>
        <taxon>Metazoa</taxon>
        <taxon>Spiralia</taxon>
        <taxon>Lophotrochozoa</taxon>
        <taxon>Mollusca</taxon>
        <taxon>Gastropoda</taxon>
        <taxon>Heterobranchia</taxon>
        <taxon>Euthyneura</taxon>
        <taxon>Panpulmonata</taxon>
        <taxon>Sacoglossa</taxon>
        <taxon>Placobranchoidea</taxon>
        <taxon>Plakobranchidae</taxon>
        <taxon>Elysia</taxon>
    </lineage>
</organism>